<dbReference type="PANTHER" id="PTHR14787">
    <property type="entry name" value="C10ORF188 FAMILY MEMBER"/>
    <property type="match status" value="1"/>
</dbReference>
<dbReference type="Proteomes" id="UP000015101">
    <property type="component" value="Unassembled WGS sequence"/>
</dbReference>
<dbReference type="CTD" id="20199293"/>
<dbReference type="KEGG" id="hro:HELRODRAFT_161726"/>
<feature type="compositionally biased region" description="Polar residues" evidence="1">
    <location>
        <begin position="241"/>
        <end position="259"/>
    </location>
</feature>
<dbReference type="EnsemblMetazoa" id="HelroT161726">
    <property type="protein sequence ID" value="HelroP161726"/>
    <property type="gene ID" value="HelroG161726"/>
</dbReference>
<evidence type="ECO:0000313" key="2">
    <source>
        <dbReference type="EMBL" id="ESO02455.1"/>
    </source>
</evidence>
<protein>
    <submittedName>
        <fullName evidence="2 3">Uncharacterized protein</fullName>
    </submittedName>
</protein>
<name>T1ERU3_HELRO</name>
<dbReference type="OMA" id="YIRTENS"/>
<dbReference type="OrthoDB" id="10661898at2759"/>
<reference evidence="3" key="3">
    <citation type="submission" date="2015-06" db="UniProtKB">
        <authorList>
            <consortium name="EnsemblMetazoa"/>
        </authorList>
    </citation>
    <scope>IDENTIFICATION</scope>
</reference>
<sequence>MSVGEKFSIKTNWDQLSHSLEDVLYIRTENSESCSLHNADIEIAYVTLKPGKESQNETCKIVVKSLSDGCQIEAIDVICNAKHLEIYELSGNYLNTSTGIRIDEELGYREKVFILQYSFMNAPASNNGIFLKIPTISVLHVYSIHLTVNQLDPVISPNHPLRSALRDPGIDFEMVKKMIGDVPLSQPAIDLLDKILEKKKLENDSEELSVLLGKLLPLTISSSVTSKSNSQSASGVEPSKTKQQQPVTTNHSMPSTTTDAGLIKSASIPDMMKKLESNLAEYINASICQLENKLMNRLDRIEQILASQMET</sequence>
<dbReference type="RefSeq" id="XP_009019863.1">
    <property type="nucleotide sequence ID" value="XM_009021615.1"/>
</dbReference>
<dbReference type="GeneID" id="20199293"/>
<dbReference type="InParanoid" id="T1ERU3"/>
<dbReference type="Pfam" id="PF14958">
    <property type="entry name" value="PAAT-like"/>
    <property type="match status" value="1"/>
</dbReference>
<keyword evidence="4" id="KW-1185">Reference proteome</keyword>
<dbReference type="AlphaFoldDB" id="T1ERU3"/>
<dbReference type="InterPro" id="IPR028043">
    <property type="entry name" value="PAAT-like"/>
</dbReference>
<gene>
    <name evidence="3" type="primary">20199293</name>
    <name evidence="2" type="ORF">HELRODRAFT_161726</name>
</gene>
<evidence type="ECO:0000256" key="1">
    <source>
        <dbReference type="SAM" id="MobiDB-lite"/>
    </source>
</evidence>
<evidence type="ECO:0000313" key="4">
    <source>
        <dbReference type="Proteomes" id="UP000015101"/>
    </source>
</evidence>
<feature type="region of interest" description="Disordered" evidence="1">
    <location>
        <begin position="227"/>
        <end position="260"/>
    </location>
</feature>
<reference evidence="4" key="1">
    <citation type="submission" date="2012-12" db="EMBL/GenBank/DDBJ databases">
        <authorList>
            <person name="Hellsten U."/>
            <person name="Grimwood J."/>
            <person name="Chapman J.A."/>
            <person name="Shapiro H."/>
            <person name="Aerts A."/>
            <person name="Otillar R.P."/>
            <person name="Terry A.Y."/>
            <person name="Boore J.L."/>
            <person name="Simakov O."/>
            <person name="Marletaz F."/>
            <person name="Cho S.-J."/>
            <person name="Edsinger-Gonzales E."/>
            <person name="Havlak P."/>
            <person name="Kuo D.-H."/>
            <person name="Larsson T."/>
            <person name="Lv J."/>
            <person name="Arendt D."/>
            <person name="Savage R."/>
            <person name="Osoegawa K."/>
            <person name="de Jong P."/>
            <person name="Lindberg D.R."/>
            <person name="Seaver E.C."/>
            <person name="Weisblat D.A."/>
            <person name="Putnam N.H."/>
            <person name="Grigoriev I.V."/>
            <person name="Rokhsar D.S."/>
        </authorList>
    </citation>
    <scope>NUCLEOTIDE SEQUENCE</scope>
</reference>
<dbReference type="EMBL" id="AMQM01000889">
    <property type="status" value="NOT_ANNOTATED_CDS"/>
    <property type="molecule type" value="Genomic_DNA"/>
</dbReference>
<accession>T1ERU3</accession>
<dbReference type="PANTHER" id="PTHR14787:SF1">
    <property type="entry name" value="ATPASE PAAT"/>
    <property type="match status" value="1"/>
</dbReference>
<organism evidence="3 4">
    <name type="scientific">Helobdella robusta</name>
    <name type="common">Californian leech</name>
    <dbReference type="NCBI Taxonomy" id="6412"/>
    <lineage>
        <taxon>Eukaryota</taxon>
        <taxon>Metazoa</taxon>
        <taxon>Spiralia</taxon>
        <taxon>Lophotrochozoa</taxon>
        <taxon>Annelida</taxon>
        <taxon>Clitellata</taxon>
        <taxon>Hirudinea</taxon>
        <taxon>Rhynchobdellida</taxon>
        <taxon>Glossiphoniidae</taxon>
        <taxon>Helobdella</taxon>
    </lineage>
</organism>
<reference evidence="2 4" key="2">
    <citation type="journal article" date="2013" name="Nature">
        <title>Insights into bilaterian evolution from three spiralian genomes.</title>
        <authorList>
            <person name="Simakov O."/>
            <person name="Marletaz F."/>
            <person name="Cho S.J."/>
            <person name="Edsinger-Gonzales E."/>
            <person name="Havlak P."/>
            <person name="Hellsten U."/>
            <person name="Kuo D.H."/>
            <person name="Larsson T."/>
            <person name="Lv J."/>
            <person name="Arendt D."/>
            <person name="Savage R."/>
            <person name="Osoegawa K."/>
            <person name="de Jong P."/>
            <person name="Grimwood J."/>
            <person name="Chapman J.A."/>
            <person name="Shapiro H."/>
            <person name="Aerts A."/>
            <person name="Otillar R.P."/>
            <person name="Terry A.Y."/>
            <person name="Boore J.L."/>
            <person name="Grigoriev I.V."/>
            <person name="Lindberg D.R."/>
            <person name="Seaver E.C."/>
            <person name="Weisblat D.A."/>
            <person name="Putnam N.H."/>
            <person name="Rokhsar D.S."/>
        </authorList>
    </citation>
    <scope>NUCLEOTIDE SEQUENCE</scope>
</reference>
<dbReference type="EMBL" id="KB096742">
    <property type="protein sequence ID" value="ESO02455.1"/>
    <property type="molecule type" value="Genomic_DNA"/>
</dbReference>
<proteinExistence type="predicted"/>
<dbReference type="HOGENOM" id="CLU_960574_0_0_1"/>
<evidence type="ECO:0000313" key="3">
    <source>
        <dbReference type="EnsemblMetazoa" id="HelroP161726"/>
    </source>
</evidence>